<keyword evidence="12" id="KW-1185">Reference proteome</keyword>
<keyword evidence="2" id="KW-1003">Cell membrane</keyword>
<feature type="transmembrane region" description="Helical" evidence="10">
    <location>
        <begin position="135"/>
        <end position="154"/>
    </location>
</feature>
<dbReference type="CDD" id="cd00637">
    <property type="entry name" value="7tm_classA_rhodopsin-like"/>
    <property type="match status" value="2"/>
</dbReference>
<protein>
    <submittedName>
        <fullName evidence="13">Uncharacterized protein LOC136076159 isoform X2</fullName>
    </submittedName>
</protein>
<dbReference type="GeneID" id="136076159"/>
<evidence type="ECO:0000313" key="13">
    <source>
        <dbReference type="RefSeq" id="XP_065645705.1"/>
    </source>
</evidence>
<name>A0ABM4B9Y2_HYDVU</name>
<evidence type="ECO:0000256" key="4">
    <source>
        <dbReference type="ARBA" id="ARBA00022989"/>
    </source>
</evidence>
<evidence type="ECO:0000313" key="12">
    <source>
        <dbReference type="Proteomes" id="UP001652625"/>
    </source>
</evidence>
<evidence type="ECO:0000256" key="6">
    <source>
        <dbReference type="ARBA" id="ARBA00023136"/>
    </source>
</evidence>
<dbReference type="PROSITE" id="PS50262">
    <property type="entry name" value="G_PROTEIN_RECEP_F1_2"/>
    <property type="match status" value="1"/>
</dbReference>
<proteinExistence type="inferred from homology"/>
<dbReference type="PROSITE" id="PS00237">
    <property type="entry name" value="G_PROTEIN_RECEP_F1_1"/>
    <property type="match status" value="1"/>
</dbReference>
<evidence type="ECO:0000256" key="2">
    <source>
        <dbReference type="ARBA" id="ARBA00022475"/>
    </source>
</evidence>
<evidence type="ECO:0000256" key="9">
    <source>
        <dbReference type="RuleBase" id="RU000688"/>
    </source>
</evidence>
<feature type="transmembrane region" description="Helical" evidence="10">
    <location>
        <begin position="89"/>
        <end position="114"/>
    </location>
</feature>
<evidence type="ECO:0000256" key="5">
    <source>
        <dbReference type="ARBA" id="ARBA00023040"/>
    </source>
</evidence>
<feature type="transmembrane region" description="Helical" evidence="10">
    <location>
        <begin position="57"/>
        <end position="83"/>
    </location>
</feature>
<feature type="transmembrane region" description="Helical" evidence="10">
    <location>
        <begin position="160"/>
        <end position="184"/>
    </location>
</feature>
<dbReference type="PRINTS" id="PR00237">
    <property type="entry name" value="GPCRRHODOPSN"/>
</dbReference>
<organism evidence="12 13">
    <name type="scientific">Hydra vulgaris</name>
    <name type="common">Hydra</name>
    <name type="synonym">Hydra attenuata</name>
    <dbReference type="NCBI Taxonomy" id="6087"/>
    <lineage>
        <taxon>Eukaryota</taxon>
        <taxon>Metazoa</taxon>
        <taxon>Cnidaria</taxon>
        <taxon>Hydrozoa</taxon>
        <taxon>Hydroidolina</taxon>
        <taxon>Anthoathecata</taxon>
        <taxon>Aplanulata</taxon>
        <taxon>Hydridae</taxon>
        <taxon>Hydra</taxon>
    </lineage>
</organism>
<accession>A0ABM4B9Y2</accession>
<evidence type="ECO:0000256" key="10">
    <source>
        <dbReference type="SAM" id="Phobius"/>
    </source>
</evidence>
<evidence type="ECO:0000256" key="8">
    <source>
        <dbReference type="ARBA" id="ARBA00023224"/>
    </source>
</evidence>
<dbReference type="Pfam" id="PF00001">
    <property type="entry name" value="7tm_1"/>
    <property type="match status" value="1"/>
</dbReference>
<keyword evidence="8 9" id="KW-0807">Transducer</keyword>
<feature type="transmembrane region" description="Helical" evidence="10">
    <location>
        <begin position="25"/>
        <end position="45"/>
    </location>
</feature>
<keyword evidence="3 9" id="KW-0812">Transmembrane</keyword>
<reference evidence="12" key="1">
    <citation type="submission" date="2025-05" db="UniProtKB">
        <authorList>
            <consortium name="RefSeq"/>
        </authorList>
    </citation>
    <scope>NUCLEOTIDE SEQUENCE [LARGE SCALE GENOMIC DNA]</scope>
</reference>
<reference evidence="13" key="2">
    <citation type="submission" date="2025-08" db="UniProtKB">
        <authorList>
            <consortium name="RefSeq"/>
        </authorList>
    </citation>
    <scope>IDENTIFICATION</scope>
</reference>
<feature type="domain" description="G-protein coupled receptors family 1 profile" evidence="11">
    <location>
        <begin position="37"/>
        <end position="603"/>
    </location>
</feature>
<dbReference type="InterPro" id="IPR000276">
    <property type="entry name" value="GPCR_Rhodpsn"/>
</dbReference>
<comment type="subcellular location">
    <subcellularLocation>
        <location evidence="1">Cell membrane</location>
        <topology evidence="1">Multi-pass membrane protein</topology>
    </subcellularLocation>
</comment>
<feature type="transmembrane region" description="Helical" evidence="10">
    <location>
        <begin position="545"/>
        <end position="570"/>
    </location>
</feature>
<keyword evidence="6 10" id="KW-0472">Membrane</keyword>
<dbReference type="Proteomes" id="UP001652625">
    <property type="component" value="Chromosome 02"/>
</dbReference>
<evidence type="ECO:0000256" key="1">
    <source>
        <dbReference type="ARBA" id="ARBA00004651"/>
    </source>
</evidence>
<evidence type="ECO:0000259" key="11">
    <source>
        <dbReference type="PROSITE" id="PS50262"/>
    </source>
</evidence>
<gene>
    <name evidence="13" type="primary">LOC136076159</name>
</gene>
<comment type="similarity">
    <text evidence="9">Belongs to the G-protein coupled receptor 1 family.</text>
</comment>
<keyword evidence="4 10" id="KW-1133">Transmembrane helix</keyword>
<keyword evidence="5 9" id="KW-0297">G-protein coupled receptor</keyword>
<sequence length="632" mass="72730">MFNEISNNMFNEICSLKYITILDGLFLIVVMFLSLFLNVIILFLIYKKTAFHTPADVFLGCLSLANIFISIGPIPLCFAVYVYCGLPAIIWKVYKIVDIVANVASITSLCIISCDRFYIIMFPFSYERNIKIKHAFFISAGVWVYGITISLMFLCMSREFYVWLLLTTSYFIQTLIMVLCYIFIAMVAKKHAKHIFSQQVHNKLSIEPHFVSKIEKKSVTEKTASTCNLNKFYVQKICNQNNDHIIKKSFVGVEHSARLASRTFKVNASRSKSLSLPAKDSFLSNFKRKKSIWKNDIKRKVSVKNDRCILTDKNLLDFQSNTSSSKYPEKKKLSFGLEIPKSLETVSIEKQIDYSTLSQFKTDNKINLVEVLPYHSNFPSTTSSVSNNTNCSLGSSGANPPDEIPNIFHKTKKEKRTRRSFIKNINIHITSENDCSKLNNSGLLVPDTNKTNLSLSLPELTSKNKCNLEKPNYSLITLPRNCEYYPRNYRTNSAPALIKEKRNSSFATTLKDRYMLLRSSIPWRKESIKIVMQIRKLRAELKASIILATLMAVFLCLWTPYIVVIIQQWRDGIFLNNNKVSIEKVKYYKFLYYCSAIANPAFLVILYAKWRHAFIVIVKGLWRKLKACLQLD</sequence>
<evidence type="ECO:0000256" key="7">
    <source>
        <dbReference type="ARBA" id="ARBA00023170"/>
    </source>
</evidence>
<keyword evidence="7 9" id="KW-0675">Receptor</keyword>
<dbReference type="RefSeq" id="XP_065645705.1">
    <property type="nucleotide sequence ID" value="XM_065789633.1"/>
</dbReference>
<dbReference type="SUPFAM" id="SSF81321">
    <property type="entry name" value="Family A G protein-coupled receptor-like"/>
    <property type="match status" value="1"/>
</dbReference>
<dbReference type="InterPro" id="IPR017452">
    <property type="entry name" value="GPCR_Rhodpsn_7TM"/>
</dbReference>
<dbReference type="Gene3D" id="1.20.1070.10">
    <property type="entry name" value="Rhodopsin 7-helix transmembrane proteins"/>
    <property type="match status" value="2"/>
</dbReference>
<dbReference type="PANTHER" id="PTHR24248">
    <property type="entry name" value="ADRENERGIC RECEPTOR-RELATED G-PROTEIN COUPLED RECEPTOR"/>
    <property type="match status" value="1"/>
</dbReference>
<evidence type="ECO:0000256" key="3">
    <source>
        <dbReference type="ARBA" id="ARBA00022692"/>
    </source>
</evidence>
<feature type="transmembrane region" description="Helical" evidence="10">
    <location>
        <begin position="590"/>
        <end position="608"/>
    </location>
</feature>